<accession>A0A645DJ87</accession>
<feature type="region of interest" description="Disordered" evidence="1">
    <location>
        <begin position="141"/>
        <end position="169"/>
    </location>
</feature>
<protein>
    <submittedName>
        <fullName evidence="2">Uncharacterized protein</fullName>
    </submittedName>
</protein>
<organism evidence="2">
    <name type="scientific">bioreactor metagenome</name>
    <dbReference type="NCBI Taxonomy" id="1076179"/>
    <lineage>
        <taxon>unclassified sequences</taxon>
        <taxon>metagenomes</taxon>
        <taxon>ecological metagenomes</taxon>
    </lineage>
</organism>
<name>A0A645DJ87_9ZZZZ</name>
<dbReference type="EMBL" id="VSSQ01036932">
    <property type="protein sequence ID" value="MPM89520.1"/>
    <property type="molecule type" value="Genomic_DNA"/>
</dbReference>
<comment type="caution">
    <text evidence="2">The sequence shown here is derived from an EMBL/GenBank/DDBJ whole genome shotgun (WGS) entry which is preliminary data.</text>
</comment>
<reference evidence="2" key="1">
    <citation type="submission" date="2019-08" db="EMBL/GenBank/DDBJ databases">
        <authorList>
            <person name="Kucharzyk K."/>
            <person name="Murdoch R.W."/>
            <person name="Higgins S."/>
            <person name="Loffler F."/>
        </authorList>
    </citation>
    <scope>NUCLEOTIDE SEQUENCE</scope>
</reference>
<gene>
    <name evidence="2" type="ORF">SDC9_136629</name>
</gene>
<sequence length="272" mass="30862">MPEIGEKLRPENTVADIAHIGMRKPSGRQRRIADRPRRTPVALEFAQKIAHRRPVDRRMVELAPQIEFPEIRGEPAHRTHHAPAGIAEFAEIRHGSAHPRRFVVAIAFRQNLAEQKSRPQHPPRQPQPATAAEVVEFGLPARPCLQPPGDRRRPPVLGQPPQSIADRPDLLQHRRQKPGIGQFAIFTPGIEIRLELHHHTVGIDPRQNQVAEMTAVPGKRQFARLHRIADHPGLPEISGQLLRQFELCRRQFSRRGVARCGELQPEGRQNEL</sequence>
<dbReference type="AlphaFoldDB" id="A0A645DJ87"/>
<evidence type="ECO:0000256" key="1">
    <source>
        <dbReference type="SAM" id="MobiDB-lite"/>
    </source>
</evidence>
<proteinExistence type="predicted"/>
<evidence type="ECO:0000313" key="2">
    <source>
        <dbReference type="EMBL" id="MPM89520.1"/>
    </source>
</evidence>